<sequence length="61" mass="6425">MVPLSTTSPSGVEACEHSRGGDGRVPLADGAGQLSLFDRTYTCKTVDFTAPEANRVLQVTN</sequence>
<feature type="region of interest" description="Disordered" evidence="1">
    <location>
        <begin position="1"/>
        <end position="26"/>
    </location>
</feature>
<accession>A0A0P1BTW1</accession>
<feature type="compositionally biased region" description="Polar residues" evidence="1">
    <location>
        <begin position="1"/>
        <end position="10"/>
    </location>
</feature>
<evidence type="ECO:0000313" key="2">
    <source>
        <dbReference type="EMBL" id="CEH19518.1"/>
    </source>
</evidence>
<protein>
    <submittedName>
        <fullName evidence="2">Uncharacterized protein</fullName>
    </submittedName>
</protein>
<organism evidence="2 3">
    <name type="scientific">Ceraceosorus bombacis</name>
    <dbReference type="NCBI Taxonomy" id="401625"/>
    <lineage>
        <taxon>Eukaryota</taxon>
        <taxon>Fungi</taxon>
        <taxon>Dikarya</taxon>
        <taxon>Basidiomycota</taxon>
        <taxon>Ustilaginomycotina</taxon>
        <taxon>Exobasidiomycetes</taxon>
        <taxon>Ceraceosorales</taxon>
        <taxon>Ceraceosoraceae</taxon>
        <taxon>Ceraceosorus</taxon>
    </lineage>
</organism>
<dbReference type="EMBL" id="CCYA01000389">
    <property type="protein sequence ID" value="CEH19518.1"/>
    <property type="molecule type" value="Genomic_DNA"/>
</dbReference>
<keyword evidence="3" id="KW-1185">Reference proteome</keyword>
<evidence type="ECO:0000256" key="1">
    <source>
        <dbReference type="SAM" id="MobiDB-lite"/>
    </source>
</evidence>
<reference evidence="2 3" key="1">
    <citation type="submission" date="2014-09" db="EMBL/GenBank/DDBJ databases">
        <authorList>
            <person name="Magalhaes I.L.F."/>
            <person name="Oliveira U."/>
            <person name="Santos F.R."/>
            <person name="Vidigal T.H.D.A."/>
            <person name="Brescovit A.D."/>
            <person name="Santos A.J."/>
        </authorList>
    </citation>
    <scope>NUCLEOTIDE SEQUENCE [LARGE SCALE GENOMIC DNA]</scope>
</reference>
<name>A0A0P1BTW1_9BASI</name>
<dbReference type="Proteomes" id="UP000054845">
    <property type="component" value="Unassembled WGS sequence"/>
</dbReference>
<evidence type="ECO:0000313" key="3">
    <source>
        <dbReference type="Proteomes" id="UP000054845"/>
    </source>
</evidence>
<dbReference type="AlphaFoldDB" id="A0A0P1BTW1"/>
<proteinExistence type="predicted"/>